<dbReference type="Pfam" id="PF13637">
    <property type="entry name" value="Ank_4"/>
    <property type="match status" value="1"/>
</dbReference>
<dbReference type="OrthoDB" id="127805at2"/>
<feature type="repeat" description="ANK" evidence="3">
    <location>
        <begin position="162"/>
        <end position="204"/>
    </location>
</feature>
<evidence type="ECO:0000256" key="1">
    <source>
        <dbReference type="ARBA" id="ARBA00022737"/>
    </source>
</evidence>
<organism evidence="4 5">
    <name type="scientific">Luteitalea pratensis</name>
    <dbReference type="NCBI Taxonomy" id="1855912"/>
    <lineage>
        <taxon>Bacteria</taxon>
        <taxon>Pseudomonadati</taxon>
        <taxon>Acidobacteriota</taxon>
        <taxon>Vicinamibacteria</taxon>
        <taxon>Vicinamibacterales</taxon>
        <taxon>Vicinamibacteraceae</taxon>
        <taxon>Luteitalea</taxon>
    </lineage>
</organism>
<feature type="repeat" description="ANK" evidence="3">
    <location>
        <begin position="67"/>
        <end position="99"/>
    </location>
</feature>
<dbReference type="STRING" id="1855912.LuPra_00782"/>
<reference evidence="5" key="2">
    <citation type="submission" date="2016-04" db="EMBL/GenBank/DDBJ databases">
        <title>First Complete Genome Sequence of a Subdivision 6 Acidobacterium.</title>
        <authorList>
            <person name="Huang S."/>
            <person name="Vieira S."/>
            <person name="Bunk B."/>
            <person name="Riedel T."/>
            <person name="Sproeer C."/>
            <person name="Overmann J."/>
        </authorList>
    </citation>
    <scope>NUCLEOTIDE SEQUENCE [LARGE SCALE GENOMIC DNA]</scope>
    <source>
        <strain evidence="5">DSM 100886 HEG_-6_39</strain>
    </source>
</reference>
<gene>
    <name evidence="4" type="ORF">LuPra_00782</name>
</gene>
<sequence length="386" mass="41718">MSPSEFMQVCTRGDVATLRDCLSADPGLVSTRDEGGRTGLHLAVRHPEAAHFLLSHGADPNARENGDNVTPLHLAAAHGLLESVRILLDAGADVHGRGDLHEGDVIGWAAGTRNQPVIDLLLERGARHHVFSAMALGDPDLVRRVVADDPAALRRRRSRFENGQTPVHAAFAPADGIGFLCGKPDHDLLALLIELGADVDAADDRGRTPLTIAMLRGDHVATRMLVAAGAAVDRADADAEVNDIAPQLSTLSDSVSRAEPMFTVRDVPGTVRWYQALGFTCTDAYEDDGAVTFARLVFGRCSFAISPGGARPSGVSLWVFTSRIDEIYRLVRARQWHAARSELSGEPGGLECRFDEDLYTPFYGGRQFSLRDPNGLSLIFYQPEPE</sequence>
<protein>
    <submittedName>
        <fullName evidence="4">Ankyrin repeat protein</fullName>
    </submittedName>
</protein>
<dbReference type="Pfam" id="PF12796">
    <property type="entry name" value="Ank_2"/>
    <property type="match status" value="1"/>
</dbReference>
<dbReference type="PANTHER" id="PTHR24189:SF50">
    <property type="entry name" value="ANKYRIN REPEAT AND SOCS BOX PROTEIN 2"/>
    <property type="match status" value="1"/>
</dbReference>
<dbReference type="Gene3D" id="3.10.180.10">
    <property type="entry name" value="2,3-Dihydroxybiphenyl 1,2-Dioxygenase, domain 1"/>
    <property type="match status" value="1"/>
</dbReference>
<dbReference type="Gene3D" id="1.25.40.20">
    <property type="entry name" value="Ankyrin repeat-containing domain"/>
    <property type="match status" value="2"/>
</dbReference>
<dbReference type="SUPFAM" id="SSF48403">
    <property type="entry name" value="Ankyrin repeat"/>
    <property type="match status" value="1"/>
</dbReference>
<dbReference type="Proteomes" id="UP000076079">
    <property type="component" value="Chromosome"/>
</dbReference>
<dbReference type="InterPro" id="IPR029068">
    <property type="entry name" value="Glyas_Bleomycin-R_OHBP_Dase"/>
</dbReference>
<dbReference type="PANTHER" id="PTHR24189">
    <property type="entry name" value="MYOTROPHIN"/>
    <property type="match status" value="1"/>
</dbReference>
<dbReference type="PROSITE" id="PS50297">
    <property type="entry name" value="ANK_REP_REGION"/>
    <property type="match status" value="2"/>
</dbReference>
<dbReference type="InterPro" id="IPR050745">
    <property type="entry name" value="Multifunctional_regulatory"/>
</dbReference>
<dbReference type="SUPFAM" id="SSF54593">
    <property type="entry name" value="Glyoxalase/Bleomycin resistance protein/Dihydroxybiphenyl dioxygenase"/>
    <property type="match status" value="1"/>
</dbReference>
<dbReference type="PRINTS" id="PR01415">
    <property type="entry name" value="ANKYRIN"/>
</dbReference>
<accession>A0A143PHP9</accession>
<dbReference type="InterPro" id="IPR036770">
    <property type="entry name" value="Ankyrin_rpt-contain_sf"/>
</dbReference>
<dbReference type="PROSITE" id="PS50088">
    <property type="entry name" value="ANK_REPEAT"/>
    <property type="match status" value="3"/>
</dbReference>
<proteinExistence type="predicted"/>
<evidence type="ECO:0000256" key="2">
    <source>
        <dbReference type="ARBA" id="ARBA00023043"/>
    </source>
</evidence>
<evidence type="ECO:0000313" key="4">
    <source>
        <dbReference type="EMBL" id="AMY07608.1"/>
    </source>
</evidence>
<dbReference type="AlphaFoldDB" id="A0A143PHP9"/>
<evidence type="ECO:0000256" key="3">
    <source>
        <dbReference type="PROSITE-ProRule" id="PRU00023"/>
    </source>
</evidence>
<dbReference type="RefSeq" id="WP_110169540.1">
    <property type="nucleotide sequence ID" value="NZ_CP015136.1"/>
</dbReference>
<keyword evidence="5" id="KW-1185">Reference proteome</keyword>
<reference evidence="4 5" key="1">
    <citation type="journal article" date="2016" name="Genome Announc.">
        <title>First Complete Genome Sequence of a Subdivision 6 Acidobacterium Strain.</title>
        <authorList>
            <person name="Huang S."/>
            <person name="Vieira S."/>
            <person name="Bunk B."/>
            <person name="Riedel T."/>
            <person name="Sproer C."/>
            <person name="Overmann J."/>
        </authorList>
    </citation>
    <scope>NUCLEOTIDE SEQUENCE [LARGE SCALE GENOMIC DNA]</scope>
    <source>
        <strain evidence="5">DSM 100886 HEG_-6_39</strain>
    </source>
</reference>
<dbReference type="EMBL" id="CP015136">
    <property type="protein sequence ID" value="AMY07608.1"/>
    <property type="molecule type" value="Genomic_DNA"/>
</dbReference>
<name>A0A143PHP9_LUTPR</name>
<feature type="repeat" description="ANK" evidence="3">
    <location>
        <begin position="205"/>
        <end position="237"/>
    </location>
</feature>
<dbReference type="KEGG" id="abac:LuPra_00782"/>
<keyword evidence="1" id="KW-0677">Repeat</keyword>
<evidence type="ECO:0000313" key="5">
    <source>
        <dbReference type="Proteomes" id="UP000076079"/>
    </source>
</evidence>
<dbReference type="InterPro" id="IPR002110">
    <property type="entry name" value="Ankyrin_rpt"/>
</dbReference>
<dbReference type="SMART" id="SM00248">
    <property type="entry name" value="ANK"/>
    <property type="match status" value="4"/>
</dbReference>
<keyword evidence="2 3" id="KW-0040">ANK repeat</keyword>